<evidence type="ECO:0000313" key="3">
    <source>
        <dbReference type="Proteomes" id="UP001302329"/>
    </source>
</evidence>
<dbReference type="EMBL" id="JAYGHY010000040">
    <property type="protein sequence ID" value="MEA5443189.1"/>
    <property type="molecule type" value="Genomic_DNA"/>
</dbReference>
<accession>A0ABU5SXH2</accession>
<sequence>MVALGTGLSLPALAATPKAGAPQAAPVATYGIEAVTSSGLGAMAMGGADIMRMMMGGRPSLNSTSRQLELQLQAPAMAMGTALPLRSGSDSPGQPGQWQDKDIPEPQGRLLIYRGCAESAGAGQPEIITLKGLLPEQRRQALEGLRRLATSPAAGGAPLTSGRWPSGNEPPAVPLQASLVGRHVVASNYAPEIRFQVESSHDFLAPVTLTTTTAAGAQRLAWQTIPTALGYQAMATGLGRQEGDIVVWTSSEAPWADSSVPGDLRAPAAARLVQRGVLLGPERTTCAVCAQAMAAMRMAMLTFTAYGDTLLLNSAKGAPAWRLSLERRSTAMRPLGEGLEGLDPVAGEGKEEPKKQGGFNLFKLF</sequence>
<comment type="caution">
    <text evidence="2">The sequence shown here is derived from an EMBL/GenBank/DDBJ whole genome shotgun (WGS) entry which is preliminary data.</text>
</comment>
<evidence type="ECO:0000256" key="1">
    <source>
        <dbReference type="SAM" id="MobiDB-lite"/>
    </source>
</evidence>
<dbReference type="Proteomes" id="UP001302329">
    <property type="component" value="Unassembled WGS sequence"/>
</dbReference>
<gene>
    <name evidence="2" type="ORF">VB739_11555</name>
</gene>
<protein>
    <submittedName>
        <fullName evidence="2">Uncharacterized protein</fullName>
    </submittedName>
</protein>
<feature type="region of interest" description="Disordered" evidence="1">
    <location>
        <begin position="82"/>
        <end position="104"/>
    </location>
</feature>
<reference evidence="2 3" key="1">
    <citation type="submission" date="2023-12" db="EMBL/GenBank/DDBJ databases">
        <title>Baltic Sea Cyanobacteria.</title>
        <authorList>
            <person name="Delbaje E."/>
            <person name="Fewer D.P."/>
            <person name="Shishido T.K."/>
        </authorList>
    </citation>
    <scope>NUCLEOTIDE SEQUENCE [LARGE SCALE GENOMIC DNA]</scope>
    <source>
        <strain evidence="2 3">UHCC 0281</strain>
    </source>
</reference>
<name>A0ABU5SXH2_9CYAN</name>
<feature type="compositionally biased region" description="Polar residues" evidence="1">
    <location>
        <begin position="88"/>
        <end position="97"/>
    </location>
</feature>
<proteinExistence type="predicted"/>
<organism evidence="2 3">
    <name type="scientific">Cyanobium gracile UHCC 0281</name>
    <dbReference type="NCBI Taxonomy" id="3110309"/>
    <lineage>
        <taxon>Bacteria</taxon>
        <taxon>Bacillati</taxon>
        <taxon>Cyanobacteriota</taxon>
        <taxon>Cyanophyceae</taxon>
        <taxon>Synechococcales</taxon>
        <taxon>Prochlorococcaceae</taxon>
        <taxon>Cyanobium</taxon>
    </lineage>
</organism>
<keyword evidence="3" id="KW-1185">Reference proteome</keyword>
<evidence type="ECO:0000313" key="2">
    <source>
        <dbReference type="EMBL" id="MEA5443189.1"/>
    </source>
</evidence>